<keyword evidence="3" id="KW-1185">Reference proteome</keyword>
<protein>
    <submittedName>
        <fullName evidence="2">Uncharacterized protein</fullName>
    </submittedName>
</protein>
<evidence type="ECO:0000256" key="1">
    <source>
        <dbReference type="SAM" id="MobiDB-lite"/>
    </source>
</evidence>
<dbReference type="AlphaFoldDB" id="A0AAD1WDJ7"/>
<feature type="compositionally biased region" description="Basic and acidic residues" evidence="1">
    <location>
        <begin position="69"/>
        <end position="78"/>
    </location>
</feature>
<feature type="region of interest" description="Disordered" evidence="1">
    <location>
        <begin position="69"/>
        <end position="97"/>
    </location>
</feature>
<proteinExistence type="predicted"/>
<evidence type="ECO:0000313" key="2">
    <source>
        <dbReference type="EMBL" id="CAH2300262.1"/>
    </source>
</evidence>
<accession>A0AAD1WDJ7</accession>
<dbReference type="Proteomes" id="UP001295444">
    <property type="component" value="Chromosome 06"/>
</dbReference>
<sequence>MVTKSDLQKLSDSLHEAIRTEVTTTKRDIDAHDGRMHTLETAQQAITSRIEASNAAVARQGSMLLHLRRQTEDLDNRGRRSNIRIRNLPESTGEESV</sequence>
<evidence type="ECO:0000313" key="3">
    <source>
        <dbReference type="Proteomes" id="UP001295444"/>
    </source>
</evidence>
<gene>
    <name evidence="2" type="ORF">PECUL_23A023100</name>
</gene>
<name>A0AAD1WDJ7_PELCU</name>
<organism evidence="2 3">
    <name type="scientific">Pelobates cultripes</name>
    <name type="common">Western spadefoot toad</name>
    <dbReference type="NCBI Taxonomy" id="61616"/>
    <lineage>
        <taxon>Eukaryota</taxon>
        <taxon>Metazoa</taxon>
        <taxon>Chordata</taxon>
        <taxon>Craniata</taxon>
        <taxon>Vertebrata</taxon>
        <taxon>Euteleostomi</taxon>
        <taxon>Amphibia</taxon>
        <taxon>Batrachia</taxon>
        <taxon>Anura</taxon>
        <taxon>Pelobatoidea</taxon>
        <taxon>Pelobatidae</taxon>
        <taxon>Pelobates</taxon>
    </lineage>
</organism>
<dbReference type="EMBL" id="OW240917">
    <property type="protein sequence ID" value="CAH2300262.1"/>
    <property type="molecule type" value="Genomic_DNA"/>
</dbReference>
<reference evidence="2" key="1">
    <citation type="submission" date="2022-03" db="EMBL/GenBank/DDBJ databases">
        <authorList>
            <person name="Alioto T."/>
            <person name="Alioto T."/>
            <person name="Gomez Garrido J."/>
        </authorList>
    </citation>
    <scope>NUCLEOTIDE SEQUENCE</scope>
</reference>